<evidence type="ECO:0008006" key="9">
    <source>
        <dbReference type="Google" id="ProtNLM"/>
    </source>
</evidence>
<evidence type="ECO:0000259" key="6">
    <source>
        <dbReference type="PROSITE" id="PS51391"/>
    </source>
</evidence>
<dbReference type="SMART" id="SM01115">
    <property type="entry name" value="cwf21"/>
    <property type="match status" value="1"/>
</dbReference>
<dbReference type="PROSITE" id="PS51391">
    <property type="entry name" value="CID"/>
    <property type="match status" value="1"/>
</dbReference>
<dbReference type="CDD" id="cd21370">
    <property type="entry name" value="cwf21_SR140"/>
    <property type="match status" value="1"/>
</dbReference>
<feature type="compositionally biased region" description="Basic and acidic residues" evidence="3">
    <location>
        <begin position="814"/>
        <end position="835"/>
    </location>
</feature>
<feature type="region of interest" description="Disordered" evidence="3">
    <location>
        <begin position="641"/>
        <end position="666"/>
    </location>
</feature>
<feature type="region of interest" description="Disordered" evidence="3">
    <location>
        <begin position="448"/>
        <end position="490"/>
    </location>
</feature>
<feature type="domain" description="SURP motif" evidence="5">
    <location>
        <begin position="364"/>
        <end position="407"/>
    </location>
</feature>
<evidence type="ECO:0000256" key="2">
    <source>
        <dbReference type="PROSITE-ProRule" id="PRU00176"/>
    </source>
</evidence>
<evidence type="ECO:0000259" key="4">
    <source>
        <dbReference type="PROSITE" id="PS50102"/>
    </source>
</evidence>
<evidence type="ECO:0000313" key="8">
    <source>
        <dbReference type="Proteomes" id="UP001642483"/>
    </source>
</evidence>
<dbReference type="InterPro" id="IPR006569">
    <property type="entry name" value="CID_dom"/>
</dbReference>
<dbReference type="PANTHER" id="PTHR23140">
    <property type="entry name" value="RNA PROCESSING PROTEIN LD23810P"/>
    <property type="match status" value="1"/>
</dbReference>
<dbReference type="SUPFAM" id="SSF54928">
    <property type="entry name" value="RNA-binding domain, RBD"/>
    <property type="match status" value="1"/>
</dbReference>
<dbReference type="Pfam" id="PF01805">
    <property type="entry name" value="Surp"/>
    <property type="match status" value="1"/>
</dbReference>
<feature type="region of interest" description="Disordered" evidence="3">
    <location>
        <begin position="66"/>
        <end position="122"/>
    </location>
</feature>
<dbReference type="SUPFAM" id="SSF109905">
    <property type="entry name" value="Surp module (SWAP domain)"/>
    <property type="match status" value="1"/>
</dbReference>
<dbReference type="InterPro" id="IPR051485">
    <property type="entry name" value="SR-CTD_assoc_factor"/>
</dbReference>
<dbReference type="CDD" id="cd12223">
    <property type="entry name" value="RRM_SR140"/>
    <property type="match status" value="1"/>
</dbReference>
<dbReference type="PANTHER" id="PTHR23140:SF0">
    <property type="entry name" value="U2 SNRNP-ASSOCIATED SURP MOTIF-CONTAINING PROTEIN"/>
    <property type="match status" value="1"/>
</dbReference>
<evidence type="ECO:0000256" key="3">
    <source>
        <dbReference type="SAM" id="MobiDB-lite"/>
    </source>
</evidence>
<dbReference type="Gene3D" id="6.10.140.420">
    <property type="match status" value="1"/>
</dbReference>
<dbReference type="SMART" id="SM00582">
    <property type="entry name" value="RPR"/>
    <property type="match status" value="1"/>
</dbReference>
<feature type="compositionally biased region" description="Basic and acidic residues" evidence="3">
    <location>
        <begin position="107"/>
        <end position="122"/>
    </location>
</feature>
<feature type="compositionally biased region" description="Basic residues" evidence="3">
    <location>
        <begin position="883"/>
        <end position="940"/>
    </location>
</feature>
<keyword evidence="1 2" id="KW-0694">RNA-binding</keyword>
<keyword evidence="8" id="KW-1185">Reference proteome</keyword>
<feature type="region of interest" description="Disordered" evidence="3">
    <location>
        <begin position="137"/>
        <end position="172"/>
    </location>
</feature>
<dbReference type="InterPro" id="IPR000061">
    <property type="entry name" value="Surp"/>
</dbReference>
<evidence type="ECO:0000313" key="7">
    <source>
        <dbReference type="EMBL" id="CAK8681102.1"/>
    </source>
</evidence>
<feature type="region of interest" description="Disordered" evidence="3">
    <location>
        <begin position="751"/>
        <end position="775"/>
    </location>
</feature>
<feature type="compositionally biased region" description="Low complexity" evidence="3">
    <location>
        <begin position="841"/>
        <end position="850"/>
    </location>
</feature>
<dbReference type="InterPro" id="IPR035979">
    <property type="entry name" value="RBD_domain_sf"/>
</dbReference>
<proteinExistence type="predicted"/>
<organism evidence="7 8">
    <name type="scientific">Clavelina lepadiformis</name>
    <name type="common">Light-bulb sea squirt</name>
    <name type="synonym">Ascidia lepadiformis</name>
    <dbReference type="NCBI Taxonomy" id="159417"/>
    <lineage>
        <taxon>Eukaryota</taxon>
        <taxon>Metazoa</taxon>
        <taxon>Chordata</taxon>
        <taxon>Tunicata</taxon>
        <taxon>Ascidiacea</taxon>
        <taxon>Aplousobranchia</taxon>
        <taxon>Clavelinidae</taxon>
        <taxon>Clavelina</taxon>
    </lineage>
</organism>
<feature type="domain" description="RRM" evidence="4">
    <location>
        <begin position="207"/>
        <end position="288"/>
    </location>
</feature>
<feature type="compositionally biased region" description="Basic and acidic residues" evidence="3">
    <location>
        <begin position="469"/>
        <end position="490"/>
    </location>
</feature>
<dbReference type="SUPFAM" id="SSF48464">
    <property type="entry name" value="ENTH/VHS domain"/>
    <property type="match status" value="1"/>
</dbReference>
<name>A0ABP0FN79_CLALP</name>
<comment type="caution">
    <text evidence="7">The sequence shown here is derived from an EMBL/GenBank/DDBJ whole genome shotgun (WGS) entry which is preliminary data.</text>
</comment>
<dbReference type="SMART" id="SM00648">
    <property type="entry name" value="SWAP"/>
    <property type="match status" value="1"/>
</dbReference>
<gene>
    <name evidence="7" type="ORF">CVLEPA_LOCUS11339</name>
</gene>
<dbReference type="Pfam" id="PF08312">
    <property type="entry name" value="cwf21"/>
    <property type="match status" value="1"/>
</dbReference>
<evidence type="ECO:0000256" key="1">
    <source>
        <dbReference type="ARBA" id="ARBA00022884"/>
    </source>
</evidence>
<feature type="domain" description="CID" evidence="6">
    <location>
        <begin position="484"/>
        <end position="629"/>
    </location>
</feature>
<dbReference type="Gene3D" id="1.25.40.90">
    <property type="match status" value="1"/>
</dbReference>
<evidence type="ECO:0000259" key="5">
    <source>
        <dbReference type="PROSITE" id="PS50128"/>
    </source>
</evidence>
<dbReference type="Pfam" id="PF04818">
    <property type="entry name" value="CID"/>
    <property type="match status" value="1"/>
</dbReference>
<dbReference type="InterPro" id="IPR012677">
    <property type="entry name" value="Nucleotide-bd_a/b_plait_sf"/>
</dbReference>
<dbReference type="InterPro" id="IPR035009">
    <property type="entry name" value="SR140_RRM"/>
</dbReference>
<dbReference type="InterPro" id="IPR008942">
    <property type="entry name" value="ENTH_VHS"/>
</dbReference>
<dbReference type="Pfam" id="PF00076">
    <property type="entry name" value="RRM_1"/>
    <property type="match status" value="1"/>
</dbReference>
<dbReference type="Gene3D" id="3.30.70.330">
    <property type="match status" value="1"/>
</dbReference>
<reference evidence="7 8" key="1">
    <citation type="submission" date="2024-02" db="EMBL/GenBank/DDBJ databases">
        <authorList>
            <person name="Daric V."/>
            <person name="Darras S."/>
        </authorList>
    </citation>
    <scope>NUCLEOTIDE SEQUENCE [LARGE SCALE GENOMIC DNA]</scope>
</reference>
<dbReference type="InterPro" id="IPR047488">
    <property type="entry name" value="SR140_cwf21"/>
</dbReference>
<protein>
    <recommendedName>
        <fullName evidence="9">U2 snRNP-associated SURP motif-containing protein</fullName>
    </recommendedName>
</protein>
<dbReference type="InterPro" id="IPR035967">
    <property type="entry name" value="SWAP/Surp_sf"/>
</dbReference>
<dbReference type="PROSITE" id="PS50102">
    <property type="entry name" value="RRM"/>
    <property type="match status" value="1"/>
</dbReference>
<dbReference type="PROSITE" id="PS50128">
    <property type="entry name" value="SURP"/>
    <property type="match status" value="1"/>
</dbReference>
<dbReference type="InterPro" id="IPR013170">
    <property type="entry name" value="mRNA_splic_Cwf21_dom"/>
</dbReference>
<accession>A0ABP0FN79</accession>
<dbReference type="EMBL" id="CAWYQH010000079">
    <property type="protein sequence ID" value="CAK8681102.1"/>
    <property type="molecule type" value="Genomic_DNA"/>
</dbReference>
<feature type="compositionally biased region" description="Acidic residues" evidence="3">
    <location>
        <begin position="450"/>
        <end position="459"/>
    </location>
</feature>
<dbReference type="InterPro" id="IPR000504">
    <property type="entry name" value="RRM_dom"/>
</dbReference>
<feature type="region of interest" description="Disordered" evidence="3">
    <location>
        <begin position="794"/>
        <end position="940"/>
    </location>
</feature>
<dbReference type="Gene3D" id="1.10.10.790">
    <property type="entry name" value="Surp module"/>
    <property type="match status" value="1"/>
</dbReference>
<dbReference type="Proteomes" id="UP001642483">
    <property type="component" value="Unassembled WGS sequence"/>
</dbReference>
<dbReference type="SMART" id="SM00360">
    <property type="entry name" value="RRM"/>
    <property type="match status" value="1"/>
</dbReference>
<sequence length="940" mass="107410">MKSISESKLKAFSIGRMNLTKNVLTKRDKEDLKKKQEQEKTAEVYKDFVATFEGGKSNVKTFVRGDVINPDVKSDTKKGKLYKPKSRFNEPETSKPAISSPFAAKPSKPDRPTLKKKEDKKKSNLELFKEELKVMQLEREQRHSDKHSRPGLLPSPARTDGGGSLRSGRASRFEAPDERLIAKVADDISLLDDLVARSHENGDPMTTNLFLGNVNPKMDEQQLCELFGKYGPLASVKVMWPRTEEERARERNCAFVAFMTRKDADRALRHLQGRDVMSYEMKLGWGKTVPVPPHPVYVPPSLLERTMPPPPSGLPFNMQPFDPTKKPKGPGVPPDFIDQKDFEDTMKNSIIRVVVPTERNLLCLIHRMIEFVVREGPMFEAMIMNRELNNPMFRFLFDNKSPAHVYYRWRLYSTLQGENPTNYRQNDFRMFKNGSLWRPPVINPYSGGMEETDSEDELPMAETSANVKPESDKIVDPDKPKGEMKEDERDSLEDILRSLLPRQYAIGEAMAFCLDHADCAEEIVECIAESLSILETPLSKKIARLYLISDILHNASAKVANASFFRTHFESRLDQVMRDLHVCHQAISSRLRAEQFKQKVLTCFRAWDDWAIYPDKLLIHLQNIFLGLVGGKTTNKQEEMGLNKASDSATSVLDGEPLEPAGGGLEGVPIDTMSSNDNELDGDPLDGEPIDGMPLDGEPLDGVPLEEIKAPAAEQPRFVTSKWETVDPEDVEAQAMTTSKWDQLEKENLDGEALDEDSINEYGSSSKEDLKLNKAKRTRLREIELKVMRFQDELESGQREYKSGSSISNQVEQYRQKLLEREREKEERERSDKKRSIYRVQDTSSDQSSSGEEASRKKRRKKVRDSGGLVAYESGDSSDSTRRYRGHSSKKKKSRGRSRSRSRERHSRRSPHERKHSSRSPKRSKRSRSRERKKKRKSRH</sequence>